<dbReference type="EMBL" id="OZ023712">
    <property type="protein sequence ID" value="CAK9860107.1"/>
    <property type="molecule type" value="Genomic_DNA"/>
</dbReference>
<reference evidence="1" key="1">
    <citation type="submission" date="2024-03" db="EMBL/GenBank/DDBJ databases">
        <authorList>
            <consortium name="ELIXIR-Norway"/>
            <consortium name="Elixir Norway"/>
        </authorList>
    </citation>
    <scope>NUCLEOTIDE SEQUENCE</scope>
</reference>
<name>A0ABP1AC48_9BRYO</name>
<gene>
    <name evidence="1" type="ORF">CSSPJE1EN2_LOCUS3102</name>
</gene>
<evidence type="ECO:0000313" key="2">
    <source>
        <dbReference type="Proteomes" id="UP001497522"/>
    </source>
</evidence>
<dbReference type="Proteomes" id="UP001497522">
    <property type="component" value="Chromosome 11"/>
</dbReference>
<organism evidence="1 2">
    <name type="scientific">Sphagnum jensenii</name>
    <dbReference type="NCBI Taxonomy" id="128206"/>
    <lineage>
        <taxon>Eukaryota</taxon>
        <taxon>Viridiplantae</taxon>
        <taxon>Streptophyta</taxon>
        <taxon>Embryophyta</taxon>
        <taxon>Bryophyta</taxon>
        <taxon>Sphagnophytina</taxon>
        <taxon>Sphagnopsida</taxon>
        <taxon>Sphagnales</taxon>
        <taxon>Sphagnaceae</taxon>
        <taxon>Sphagnum</taxon>
    </lineage>
</organism>
<accession>A0ABP1AC48</accession>
<proteinExistence type="predicted"/>
<sequence length="208" mass="22954">MAPPGTVQLRKSDLRKRWSFRANGTRMPECLDKCTFVPMLSACTNFRAVEGDSHFHQQIIQSGFESGCVCGGISCLVEMCAKCGSMEIAFNVSNKIACMMQYGLVDVEMGECMAKRIRGMPCGFSSVAQVDPGNDAGYVLALLKHLCCGLQAGMSMRSCECSMAEKWKRCEEIARSHLNSLRCIRFVVVDGDHPQTAEIRAELKRDCS</sequence>
<protein>
    <submittedName>
        <fullName evidence="1">Uncharacterized protein</fullName>
    </submittedName>
</protein>
<evidence type="ECO:0000313" key="1">
    <source>
        <dbReference type="EMBL" id="CAK9860107.1"/>
    </source>
</evidence>
<keyword evidence="2" id="KW-1185">Reference proteome</keyword>